<name>A0AAP5H5F4_PAEAM</name>
<accession>A0AAP5H5F4</accession>
<evidence type="ECO:0000313" key="3">
    <source>
        <dbReference type="Proteomes" id="UP001254832"/>
    </source>
</evidence>
<proteinExistence type="predicted"/>
<evidence type="ECO:0000313" key="2">
    <source>
        <dbReference type="EMBL" id="MDR6726167.1"/>
    </source>
</evidence>
<comment type="caution">
    <text evidence="2">The sequence shown here is derived from an EMBL/GenBank/DDBJ whole genome shotgun (WGS) entry which is preliminary data.</text>
</comment>
<keyword evidence="1" id="KW-0472">Membrane</keyword>
<gene>
    <name evidence="2" type="ORF">J2W91_004673</name>
</gene>
<sequence>MLYEMKKMYMNLILSFLTGLLAFYVVTRTITITAIYVCIAATVIVALMYLFGYLLKKMKKKV</sequence>
<dbReference type="Proteomes" id="UP001254832">
    <property type="component" value="Unassembled WGS sequence"/>
</dbReference>
<keyword evidence="1" id="KW-0812">Transmembrane</keyword>
<organism evidence="2 3">
    <name type="scientific">Paenibacillus amylolyticus</name>
    <dbReference type="NCBI Taxonomy" id="1451"/>
    <lineage>
        <taxon>Bacteria</taxon>
        <taxon>Bacillati</taxon>
        <taxon>Bacillota</taxon>
        <taxon>Bacilli</taxon>
        <taxon>Bacillales</taxon>
        <taxon>Paenibacillaceae</taxon>
        <taxon>Paenibacillus</taxon>
    </lineage>
</organism>
<dbReference type="AlphaFoldDB" id="A0AAP5H5F4"/>
<keyword evidence="1" id="KW-1133">Transmembrane helix</keyword>
<dbReference type="EMBL" id="JAVDTR010000015">
    <property type="protein sequence ID" value="MDR6726167.1"/>
    <property type="molecule type" value="Genomic_DNA"/>
</dbReference>
<feature type="transmembrane region" description="Helical" evidence="1">
    <location>
        <begin position="9"/>
        <end position="27"/>
    </location>
</feature>
<feature type="transmembrane region" description="Helical" evidence="1">
    <location>
        <begin position="33"/>
        <end position="55"/>
    </location>
</feature>
<protein>
    <submittedName>
        <fullName evidence="2">Flp pilus assembly protein TadB</fullName>
    </submittedName>
</protein>
<reference evidence="2" key="1">
    <citation type="submission" date="2023-07" db="EMBL/GenBank/DDBJ databases">
        <title>Sorghum-associated microbial communities from plants grown in Nebraska, USA.</title>
        <authorList>
            <person name="Schachtman D."/>
        </authorList>
    </citation>
    <scope>NUCLEOTIDE SEQUENCE</scope>
    <source>
        <strain evidence="2">BE80</strain>
    </source>
</reference>
<evidence type="ECO:0000256" key="1">
    <source>
        <dbReference type="SAM" id="Phobius"/>
    </source>
</evidence>